<feature type="binding site" evidence="3">
    <location>
        <position position="22"/>
    </location>
    <ligand>
        <name>Zn(2+)</name>
        <dbReference type="ChEBI" id="CHEBI:29105"/>
    </ligand>
</feature>
<dbReference type="InterPro" id="IPR005584">
    <property type="entry name" value="DNA_gyrase_inhibitor_YacG"/>
</dbReference>
<evidence type="ECO:0000313" key="6">
    <source>
        <dbReference type="Proteomes" id="UP001202550"/>
    </source>
</evidence>
<comment type="function">
    <text evidence="3">Inhibits all the catalytic activities of DNA gyrase by preventing its interaction with DNA. Acts by binding directly to the C-terminal domain of GyrB, which probably disrupts DNA binding by the gyrase.</text>
</comment>
<dbReference type="PANTHER" id="PTHR36150">
    <property type="entry name" value="DNA GYRASE INHIBITOR YACG"/>
    <property type="match status" value="1"/>
</dbReference>
<organism evidence="5 6">
    <name type="scientific">Roseinatronobacter domitianus</name>
    <dbReference type="NCBI Taxonomy" id="2940293"/>
    <lineage>
        <taxon>Bacteria</taxon>
        <taxon>Pseudomonadati</taxon>
        <taxon>Pseudomonadota</taxon>
        <taxon>Alphaproteobacteria</taxon>
        <taxon>Rhodobacterales</taxon>
        <taxon>Paracoccaceae</taxon>
        <taxon>Roseinatronobacter</taxon>
    </lineage>
</organism>
<keyword evidence="1 3" id="KW-0479">Metal-binding</keyword>
<feature type="binding site" evidence="3">
    <location>
        <position position="18"/>
    </location>
    <ligand>
        <name>Zn(2+)</name>
        <dbReference type="ChEBI" id="CHEBI:29105"/>
    </ligand>
</feature>
<dbReference type="Gene3D" id="3.30.50.10">
    <property type="entry name" value="Erythroid Transcription Factor GATA-1, subunit A"/>
    <property type="match status" value="1"/>
</dbReference>
<comment type="caution">
    <text evidence="5">The sequence shown here is derived from an EMBL/GenBank/DDBJ whole genome shotgun (WGS) entry which is preliminary data.</text>
</comment>
<evidence type="ECO:0000313" key="5">
    <source>
        <dbReference type="EMBL" id="MCL1627146.1"/>
    </source>
</evidence>
<dbReference type="RefSeq" id="WP_249055255.1">
    <property type="nucleotide sequence ID" value="NZ_JALZWP010000001.1"/>
</dbReference>
<feature type="binding site" evidence="3">
    <location>
        <position position="6"/>
    </location>
    <ligand>
        <name>Zn(2+)</name>
        <dbReference type="ChEBI" id="CHEBI:29105"/>
    </ligand>
</feature>
<reference evidence="5 6" key="1">
    <citation type="submission" date="2022-05" db="EMBL/GenBank/DDBJ databases">
        <title>Seasonal and diel survey of microbial diversity of the Tyrrhenian coast.</title>
        <authorList>
            <person name="Gattoni G."/>
            <person name="Corral P."/>
        </authorList>
    </citation>
    <scope>NUCLEOTIDE SEQUENCE [LARGE SCALE GENOMIC DNA]</scope>
    <source>
        <strain evidence="5 6">V10</strain>
    </source>
</reference>
<comment type="cofactor">
    <cofactor evidence="3">
        <name>Zn(2+)</name>
        <dbReference type="ChEBI" id="CHEBI:29105"/>
    </cofactor>
    <text evidence="3">Binds 1 zinc ion.</text>
</comment>
<dbReference type="HAMAP" id="MF_00649">
    <property type="entry name" value="DNA_gyrase_inhibitor_YacG"/>
    <property type="match status" value="1"/>
</dbReference>
<dbReference type="SUPFAM" id="SSF57716">
    <property type="entry name" value="Glucocorticoid receptor-like (DNA-binding domain)"/>
    <property type="match status" value="1"/>
</dbReference>
<comment type="subunit">
    <text evidence="3">Interacts with GyrB.</text>
</comment>
<dbReference type="Proteomes" id="UP001202550">
    <property type="component" value="Unassembled WGS sequence"/>
</dbReference>
<comment type="similarity">
    <text evidence="3">Belongs to the DNA gyrase inhibitor YacG family.</text>
</comment>
<keyword evidence="6" id="KW-1185">Reference proteome</keyword>
<keyword evidence="2 3" id="KW-0862">Zinc</keyword>
<sequence>MSCPICRKSAVPEYRPFCSRRCADVDLARWLRADYAIPVPLTDAEDDTPDGDAQQPPESR</sequence>
<protein>
    <recommendedName>
        <fullName evidence="3">DNA gyrase inhibitor YacG</fullName>
    </recommendedName>
</protein>
<feature type="binding site" evidence="3">
    <location>
        <position position="3"/>
    </location>
    <ligand>
        <name>Zn(2+)</name>
        <dbReference type="ChEBI" id="CHEBI:29105"/>
    </ligand>
</feature>
<dbReference type="Pfam" id="PF03884">
    <property type="entry name" value="YacG"/>
    <property type="match status" value="1"/>
</dbReference>
<name>A0ABT0LX07_9RHOB</name>
<accession>A0ABT0LX07</accession>
<dbReference type="InterPro" id="IPR013088">
    <property type="entry name" value="Znf_NHR/GATA"/>
</dbReference>
<evidence type="ECO:0000256" key="1">
    <source>
        <dbReference type="ARBA" id="ARBA00022723"/>
    </source>
</evidence>
<dbReference type="EMBL" id="JALZWP010000001">
    <property type="protein sequence ID" value="MCL1627146.1"/>
    <property type="molecule type" value="Genomic_DNA"/>
</dbReference>
<dbReference type="PANTHER" id="PTHR36150:SF1">
    <property type="entry name" value="DNA GYRASE INHIBITOR YACG"/>
    <property type="match status" value="1"/>
</dbReference>
<feature type="region of interest" description="Disordered" evidence="4">
    <location>
        <begin position="39"/>
        <end position="60"/>
    </location>
</feature>
<proteinExistence type="inferred from homology"/>
<evidence type="ECO:0000256" key="3">
    <source>
        <dbReference type="HAMAP-Rule" id="MF_00649"/>
    </source>
</evidence>
<gene>
    <name evidence="3 5" type="primary">yacG</name>
    <name evidence="5" type="ORF">M3N55_00230</name>
</gene>
<evidence type="ECO:0000256" key="4">
    <source>
        <dbReference type="SAM" id="MobiDB-lite"/>
    </source>
</evidence>
<evidence type="ECO:0000256" key="2">
    <source>
        <dbReference type="ARBA" id="ARBA00022833"/>
    </source>
</evidence>